<reference evidence="3" key="1">
    <citation type="journal article" date="2019" name="Int. J. Syst. Evol. Microbiol.">
        <title>The Global Catalogue of Microorganisms (GCM) 10K type strain sequencing project: providing services to taxonomists for standard genome sequencing and annotation.</title>
        <authorList>
            <consortium name="The Broad Institute Genomics Platform"/>
            <consortium name="The Broad Institute Genome Sequencing Center for Infectious Disease"/>
            <person name="Wu L."/>
            <person name="Ma J."/>
        </authorList>
    </citation>
    <scope>NUCLEOTIDE SEQUENCE [LARGE SCALE GENOMIC DNA]</scope>
    <source>
        <strain evidence="3">CGMCC 1.16444</strain>
    </source>
</reference>
<comment type="caution">
    <text evidence="2">The sequence shown here is derived from an EMBL/GenBank/DDBJ whole genome shotgun (WGS) entry which is preliminary data.</text>
</comment>
<keyword evidence="3" id="KW-1185">Reference proteome</keyword>
<name>A0ABV9Z5X1_9HYPH</name>
<feature type="transmembrane region" description="Helical" evidence="1">
    <location>
        <begin position="6"/>
        <end position="28"/>
    </location>
</feature>
<feature type="transmembrane region" description="Helical" evidence="1">
    <location>
        <begin position="79"/>
        <end position="99"/>
    </location>
</feature>
<dbReference type="Pfam" id="PF05437">
    <property type="entry name" value="AzlD"/>
    <property type="match status" value="1"/>
</dbReference>
<keyword evidence="1" id="KW-0812">Transmembrane</keyword>
<feature type="transmembrane region" description="Helical" evidence="1">
    <location>
        <begin position="40"/>
        <end position="59"/>
    </location>
</feature>
<dbReference type="EMBL" id="JBHSJF010000006">
    <property type="protein sequence ID" value="MFC5069223.1"/>
    <property type="molecule type" value="Genomic_DNA"/>
</dbReference>
<sequence>MTVTLANLLAILAMAAATYATRVSGLFIADRIPKSGRARAALDALPAAVLTAVIAPTAVATGPAETIAAGITVLAAFRLPLLATVVVGVVAVVVLRLLLGS</sequence>
<evidence type="ECO:0000313" key="2">
    <source>
        <dbReference type="EMBL" id="MFC5069223.1"/>
    </source>
</evidence>
<dbReference type="InterPro" id="IPR008407">
    <property type="entry name" value="Brnchd-chn_aa_trnsp_AzlD"/>
</dbReference>
<keyword evidence="1" id="KW-0472">Membrane</keyword>
<gene>
    <name evidence="2" type="ORF">ACFPFW_14495</name>
</gene>
<evidence type="ECO:0000313" key="3">
    <source>
        <dbReference type="Proteomes" id="UP001595796"/>
    </source>
</evidence>
<proteinExistence type="predicted"/>
<protein>
    <submittedName>
        <fullName evidence="2">AzlD family protein</fullName>
    </submittedName>
</protein>
<accession>A0ABV9Z5X1</accession>
<organism evidence="2 3">
    <name type="scientific">Flaviflagellibacter deserti</name>
    <dbReference type="NCBI Taxonomy" id="2267266"/>
    <lineage>
        <taxon>Bacteria</taxon>
        <taxon>Pseudomonadati</taxon>
        <taxon>Pseudomonadota</taxon>
        <taxon>Alphaproteobacteria</taxon>
        <taxon>Hyphomicrobiales</taxon>
        <taxon>Flaviflagellibacter</taxon>
    </lineage>
</organism>
<dbReference type="Proteomes" id="UP001595796">
    <property type="component" value="Unassembled WGS sequence"/>
</dbReference>
<evidence type="ECO:0000256" key="1">
    <source>
        <dbReference type="SAM" id="Phobius"/>
    </source>
</evidence>
<dbReference type="RefSeq" id="WP_114958204.1">
    <property type="nucleotide sequence ID" value="NZ_JBHSJF010000006.1"/>
</dbReference>
<keyword evidence="1" id="KW-1133">Transmembrane helix</keyword>